<keyword evidence="6" id="KW-0687">Ribonucleoprotein</keyword>
<name>A0A0F7SXC5_PHARH</name>
<organism evidence="6">
    <name type="scientific">Phaffia rhodozyma</name>
    <name type="common">Yeast</name>
    <name type="synonym">Xanthophyllomyces dendrorhous</name>
    <dbReference type="NCBI Taxonomy" id="264483"/>
    <lineage>
        <taxon>Eukaryota</taxon>
        <taxon>Fungi</taxon>
        <taxon>Dikarya</taxon>
        <taxon>Basidiomycota</taxon>
        <taxon>Agaricomycotina</taxon>
        <taxon>Tremellomycetes</taxon>
        <taxon>Cystofilobasidiales</taxon>
        <taxon>Mrakiaceae</taxon>
        <taxon>Phaffia</taxon>
    </lineage>
</organism>
<dbReference type="SMART" id="SM00360">
    <property type="entry name" value="RRM"/>
    <property type="match status" value="2"/>
</dbReference>
<feature type="compositionally biased region" description="Low complexity" evidence="4">
    <location>
        <begin position="533"/>
        <end position="568"/>
    </location>
</feature>
<evidence type="ECO:0000313" key="6">
    <source>
        <dbReference type="EMBL" id="CED85364.1"/>
    </source>
</evidence>
<feature type="domain" description="RRM" evidence="5">
    <location>
        <begin position="139"/>
        <end position="213"/>
    </location>
</feature>
<sequence>MASDEEQDNLDLYGPDDDEDVLYDDNEDEDGEPATVDAMIPSSTNVDASKTSSVPSANEKATPSSVAASTSGVTNMQSASGVDTEDALAKKIAEITGAAESTSSSSAYSSGGLGAGLGAPQQQHANGDAIRPRDMPDEGKMFVGGLNWETTDDNLRTYFSQFGAVEHCTIMRDPTGRSRGFAFLTFEQSSSVDKVLAQEHQLDGKQIDPKRAIPHTEHRKSAKIFVGGLLPSTTVDILRDFFAQYGTVLDAQVMVDRDSSRSKGFGFITFADEESCEKCLAVGMVEIDGKGVEVKRAQPRNGRDANTAVTTDRKSTKTDPYGGNVAYGGVGGPSSLPQNPIQLQQQLQAQQHQQPGLHQQQQFMMGGMGGMMPGMMGMGAGGPGGMDPNVMVQMYQRMMAGGMGNPGQMGMMNRPQMMNSGMQNPGFPSMMSSPGMYNPMLGLSGSPTGGASGNGANGGGASPGGNIPGAAGGAARGMMGMPGMMGMGMNGMGMGMMGGMGGMGMGLRPGMGMSGMPFMMPQAGGAAGGVGSAGSNAGSTAGRTTGGRSPSVGGQIQTGQQQQQQGMGPARFNTKGQSHFRPY</sequence>
<dbReference type="PANTHER" id="PTHR48032:SF6">
    <property type="entry name" value="RNA-BINDING (RRM_RBD_RNP MOTIFS) FAMILY PROTEIN"/>
    <property type="match status" value="1"/>
</dbReference>
<feature type="region of interest" description="Disordered" evidence="4">
    <location>
        <begin position="99"/>
        <end position="131"/>
    </location>
</feature>
<dbReference type="GO" id="GO:0003729">
    <property type="term" value="F:mRNA binding"/>
    <property type="evidence" value="ECO:0007669"/>
    <property type="project" value="TreeGrafter"/>
</dbReference>
<feature type="domain" description="RRM" evidence="5">
    <location>
        <begin position="222"/>
        <end position="299"/>
    </location>
</feature>
<dbReference type="Gene3D" id="3.30.70.330">
    <property type="match status" value="2"/>
</dbReference>
<evidence type="ECO:0000259" key="5">
    <source>
        <dbReference type="PROSITE" id="PS50102"/>
    </source>
</evidence>
<dbReference type="SUPFAM" id="SSF54928">
    <property type="entry name" value="RNA-binding domain, RBD"/>
    <property type="match status" value="2"/>
</dbReference>
<feature type="compositionally biased region" description="Polar residues" evidence="4">
    <location>
        <begin position="41"/>
        <end position="81"/>
    </location>
</feature>
<dbReference type="GO" id="GO:1990904">
    <property type="term" value="C:ribonucleoprotein complex"/>
    <property type="evidence" value="ECO:0007669"/>
    <property type="project" value="UniProtKB-KW"/>
</dbReference>
<dbReference type="PROSITE" id="PS50102">
    <property type="entry name" value="RRM"/>
    <property type="match status" value="2"/>
</dbReference>
<dbReference type="AlphaFoldDB" id="A0A0F7SXC5"/>
<dbReference type="EMBL" id="LN483332">
    <property type="protein sequence ID" value="CED85364.1"/>
    <property type="molecule type" value="Genomic_DNA"/>
</dbReference>
<evidence type="ECO:0000256" key="1">
    <source>
        <dbReference type="ARBA" id="ARBA00022737"/>
    </source>
</evidence>
<dbReference type="PANTHER" id="PTHR48032">
    <property type="entry name" value="RNA-BINDING PROTEIN MUSASHI HOMOLOG RBP6"/>
    <property type="match status" value="1"/>
</dbReference>
<feature type="region of interest" description="Disordered" evidence="4">
    <location>
        <begin position="1"/>
        <end position="83"/>
    </location>
</feature>
<dbReference type="InterPro" id="IPR035979">
    <property type="entry name" value="RBD_domain_sf"/>
</dbReference>
<evidence type="ECO:0000256" key="4">
    <source>
        <dbReference type="SAM" id="MobiDB-lite"/>
    </source>
</evidence>
<feature type="region of interest" description="Disordered" evidence="4">
    <location>
        <begin position="295"/>
        <end position="339"/>
    </location>
</feature>
<keyword evidence="1" id="KW-0677">Repeat</keyword>
<dbReference type="InterPro" id="IPR012677">
    <property type="entry name" value="Nucleotide-bd_a/b_plait_sf"/>
</dbReference>
<feature type="compositionally biased region" description="Low complexity" evidence="4">
    <location>
        <begin position="99"/>
        <end position="110"/>
    </location>
</feature>
<dbReference type="InterPro" id="IPR000504">
    <property type="entry name" value="RRM_dom"/>
</dbReference>
<dbReference type="FunFam" id="3.30.70.330:FF:000025">
    <property type="entry name" value="RNA-binding protein Musashi homolog 2 isoform X1"/>
    <property type="match status" value="1"/>
</dbReference>
<evidence type="ECO:0000256" key="2">
    <source>
        <dbReference type="ARBA" id="ARBA00022884"/>
    </source>
</evidence>
<dbReference type="Pfam" id="PF00076">
    <property type="entry name" value="RRM_1"/>
    <property type="match status" value="2"/>
</dbReference>
<evidence type="ECO:0000256" key="3">
    <source>
        <dbReference type="PROSITE-ProRule" id="PRU00176"/>
    </source>
</evidence>
<proteinExistence type="predicted"/>
<feature type="region of interest" description="Disordered" evidence="4">
    <location>
        <begin position="525"/>
        <end position="583"/>
    </location>
</feature>
<keyword evidence="2 3" id="KW-0694">RNA-binding</keyword>
<dbReference type="CDD" id="cd12577">
    <property type="entry name" value="RRM1_Hrp1p"/>
    <property type="match status" value="1"/>
</dbReference>
<accession>A0A0F7SXC5</accession>
<feature type="compositionally biased region" description="Acidic residues" evidence="4">
    <location>
        <begin position="1"/>
        <end position="32"/>
    </location>
</feature>
<dbReference type="InterPro" id="IPR034156">
    <property type="entry name" value="Hrp1_RRM1"/>
</dbReference>
<reference evidence="6" key="1">
    <citation type="submission" date="2014-08" db="EMBL/GenBank/DDBJ databases">
        <authorList>
            <person name="Sharma Rahul"/>
            <person name="Thines Marco"/>
        </authorList>
    </citation>
    <scope>NUCLEOTIDE SEQUENCE</scope>
</reference>
<dbReference type="GO" id="GO:0006417">
    <property type="term" value="P:regulation of translation"/>
    <property type="evidence" value="ECO:0007669"/>
    <property type="project" value="TreeGrafter"/>
</dbReference>
<protein>
    <submittedName>
        <fullName evidence="6">Heterogeneous nuclear ribonucleoprotein hrp1</fullName>
    </submittedName>
</protein>